<dbReference type="Proteomes" id="UP000664144">
    <property type="component" value="Unassembled WGS sequence"/>
</dbReference>
<dbReference type="AlphaFoldDB" id="A0A939EU05"/>
<evidence type="ECO:0000313" key="1">
    <source>
        <dbReference type="EMBL" id="MBO0357495.1"/>
    </source>
</evidence>
<evidence type="ECO:0000313" key="2">
    <source>
        <dbReference type="Proteomes" id="UP000664144"/>
    </source>
</evidence>
<reference evidence="1" key="1">
    <citation type="submission" date="2021-03" db="EMBL/GenBank/DDBJ databases">
        <authorList>
            <person name="Kim M.K."/>
        </authorList>
    </citation>
    <scope>NUCLEOTIDE SEQUENCE</scope>
    <source>
        <strain evidence="1">BT186</strain>
    </source>
</reference>
<keyword evidence="2" id="KW-1185">Reference proteome</keyword>
<proteinExistence type="predicted"/>
<comment type="caution">
    <text evidence="1">The sequence shown here is derived from an EMBL/GenBank/DDBJ whole genome shotgun (WGS) entry which is preliminary data.</text>
</comment>
<organism evidence="1 2">
    <name type="scientific">Hymenobacter telluris</name>
    <dbReference type="NCBI Taxonomy" id="2816474"/>
    <lineage>
        <taxon>Bacteria</taxon>
        <taxon>Pseudomonadati</taxon>
        <taxon>Bacteroidota</taxon>
        <taxon>Cytophagia</taxon>
        <taxon>Cytophagales</taxon>
        <taxon>Hymenobacteraceae</taxon>
        <taxon>Hymenobacter</taxon>
    </lineage>
</organism>
<gene>
    <name evidence="1" type="ORF">J0X19_06025</name>
</gene>
<name>A0A939EU05_9BACT</name>
<dbReference type="EMBL" id="JAFLQZ010000003">
    <property type="protein sequence ID" value="MBO0357495.1"/>
    <property type="molecule type" value="Genomic_DNA"/>
</dbReference>
<protein>
    <submittedName>
        <fullName evidence="1">Uncharacterized protein</fullName>
    </submittedName>
</protein>
<dbReference type="RefSeq" id="WP_206982574.1">
    <property type="nucleotide sequence ID" value="NZ_JAFLQZ010000003.1"/>
</dbReference>
<accession>A0A939EU05</accession>
<sequence>MRRSQNRLLLVAVLAGILSFSGFSFIEVQQPSVATNKAPAYILALNSLTERYLQKDIPPHNRLRNLHELLVGRLKKVGIDTVLYYQSGCVGCEALPDLNAIDKPSKNCQCNEEELTVYLFWRYKGKTLSKKLDCCQNQPVMAGKGSIIDFYFQNKTHFIAGEKFFQDFVAYNRSHPNAIKFLPPTSIHDDVVHVMFYLGRKTIQFQVRGDEFTTAGNPKHMHYTWKRKQWEWMKLIEKAVAGK</sequence>